<evidence type="ECO:0000256" key="12">
    <source>
        <dbReference type="ARBA" id="ARBA00023136"/>
    </source>
</evidence>
<comment type="cofactor">
    <cofactor evidence="1">
        <name>heme c</name>
        <dbReference type="ChEBI" id="CHEBI:61717"/>
    </cofactor>
</comment>
<dbReference type="PANTHER" id="PTHR35008">
    <property type="entry name" value="BLL4482 PROTEIN-RELATED"/>
    <property type="match status" value="1"/>
</dbReference>
<dbReference type="SUPFAM" id="SSF46626">
    <property type="entry name" value="Cytochrome c"/>
    <property type="match status" value="3"/>
</dbReference>
<keyword evidence="3" id="KW-0813">Transport</keyword>
<comment type="caution">
    <text evidence="16">The sequence shown here is derived from an EMBL/GenBank/DDBJ whole genome shotgun (WGS) entry which is preliminary data.</text>
</comment>
<keyword evidence="8 14" id="KW-0732">Signal</keyword>
<evidence type="ECO:0000256" key="7">
    <source>
        <dbReference type="ARBA" id="ARBA00022723"/>
    </source>
</evidence>
<feature type="chain" id="PRO_5045322903" evidence="14">
    <location>
        <begin position="19"/>
        <end position="404"/>
    </location>
</feature>
<keyword evidence="5 13" id="KW-0349">Heme</keyword>
<feature type="domain" description="Cytochrome c" evidence="15">
    <location>
        <begin position="290"/>
        <end position="380"/>
    </location>
</feature>
<protein>
    <submittedName>
        <fullName evidence="16">Cytochrome c</fullName>
    </submittedName>
</protein>
<dbReference type="InterPro" id="IPR014353">
    <property type="entry name" value="Membr-bd_ADH_cyt_c"/>
</dbReference>
<gene>
    <name evidence="16" type="ORF">JMJ55_09000</name>
</gene>
<evidence type="ECO:0000256" key="10">
    <source>
        <dbReference type="ARBA" id="ARBA00022982"/>
    </source>
</evidence>
<dbReference type="Pfam" id="PF00034">
    <property type="entry name" value="Cytochrom_C"/>
    <property type="match status" value="2"/>
</dbReference>
<evidence type="ECO:0000313" key="17">
    <source>
        <dbReference type="Proteomes" id="UP000606490"/>
    </source>
</evidence>
<evidence type="ECO:0000256" key="1">
    <source>
        <dbReference type="ARBA" id="ARBA00001926"/>
    </source>
</evidence>
<keyword evidence="17" id="KW-1185">Reference proteome</keyword>
<dbReference type="Gene3D" id="1.10.760.10">
    <property type="entry name" value="Cytochrome c-like domain"/>
    <property type="match status" value="3"/>
</dbReference>
<evidence type="ECO:0000256" key="5">
    <source>
        <dbReference type="ARBA" id="ARBA00022617"/>
    </source>
</evidence>
<feature type="domain" description="Cytochrome c" evidence="15">
    <location>
        <begin position="168"/>
        <end position="275"/>
    </location>
</feature>
<evidence type="ECO:0000256" key="3">
    <source>
        <dbReference type="ARBA" id="ARBA00022448"/>
    </source>
</evidence>
<dbReference type="PIRSF" id="PIRSF000018">
    <property type="entry name" value="Mb_ADH_cyt_c"/>
    <property type="match status" value="1"/>
</dbReference>
<dbReference type="EMBL" id="JAEUXJ010000003">
    <property type="protein sequence ID" value="MBL6455458.1"/>
    <property type="molecule type" value="Genomic_DNA"/>
</dbReference>
<evidence type="ECO:0000256" key="4">
    <source>
        <dbReference type="ARBA" id="ARBA00022475"/>
    </source>
</evidence>
<evidence type="ECO:0000256" key="2">
    <source>
        <dbReference type="ARBA" id="ARBA00004236"/>
    </source>
</evidence>
<dbReference type="InterPro" id="IPR009056">
    <property type="entry name" value="Cyt_c-like_dom"/>
</dbReference>
<keyword evidence="10" id="KW-0249">Electron transport</keyword>
<sequence>MRALLLLALLLAAPRAMADSADITKILRGRYLATVGDCIACHTGPNGQYAGGRGIETPFGLINAPNLTPDSDTGIGQWSEADFARAMHEGVRPNGDRLYPAFPYPWYTKVTREDTDAIFAFLRTLPAVRNTVDRDTLPFPFSVRTVMRGWNLLFFSPGYYEPRADRSAEWNRGAYLVEGLGHCSACHTARNALGGDSSAAWQGGPLQGWFAPNLTNDARQGVGNWSVEDIVAYLRTGANARSRASGPMAEVVGYSTSLMNEADLRAIAVYLKDLPAAAPTPPAALATSDPAMRTGEALYVDNCMACHRRDGQGVEGIFPILAGSQVVQQPGTDTLMRIIISGVRSVATDGAPTSPGMPAFGWRLNDQQVADVVTYIRNSWGNQAPAASAADATRLRGLVAAAPH</sequence>
<evidence type="ECO:0000256" key="9">
    <source>
        <dbReference type="ARBA" id="ARBA00022737"/>
    </source>
</evidence>
<dbReference type="PRINTS" id="PR00605">
    <property type="entry name" value="CYTCHROMECIC"/>
</dbReference>
<keyword evidence="11 13" id="KW-0408">Iron</keyword>
<name>A0ABS1V184_9PROT</name>
<keyword evidence="4" id="KW-1003">Cell membrane</keyword>
<evidence type="ECO:0000256" key="13">
    <source>
        <dbReference type="PROSITE-ProRule" id="PRU00433"/>
    </source>
</evidence>
<evidence type="ECO:0000259" key="15">
    <source>
        <dbReference type="PROSITE" id="PS51007"/>
    </source>
</evidence>
<proteinExistence type="predicted"/>
<comment type="subcellular location">
    <subcellularLocation>
        <location evidence="2">Cell membrane</location>
    </subcellularLocation>
</comment>
<organism evidence="16 17">
    <name type="scientific">Belnapia mucosa</name>
    <dbReference type="NCBI Taxonomy" id="2804532"/>
    <lineage>
        <taxon>Bacteria</taxon>
        <taxon>Pseudomonadati</taxon>
        <taxon>Pseudomonadota</taxon>
        <taxon>Alphaproteobacteria</taxon>
        <taxon>Acetobacterales</taxon>
        <taxon>Roseomonadaceae</taxon>
        <taxon>Belnapia</taxon>
    </lineage>
</organism>
<evidence type="ECO:0000256" key="11">
    <source>
        <dbReference type="ARBA" id="ARBA00023004"/>
    </source>
</evidence>
<dbReference type="InterPro" id="IPR036909">
    <property type="entry name" value="Cyt_c-like_dom_sf"/>
</dbReference>
<feature type="domain" description="Cytochrome c" evidence="15">
    <location>
        <begin position="18"/>
        <end position="126"/>
    </location>
</feature>
<evidence type="ECO:0000256" key="6">
    <source>
        <dbReference type="ARBA" id="ARBA00022660"/>
    </source>
</evidence>
<dbReference type="InterPro" id="IPR008168">
    <property type="entry name" value="Cyt_C_IC"/>
</dbReference>
<dbReference type="Proteomes" id="UP000606490">
    <property type="component" value="Unassembled WGS sequence"/>
</dbReference>
<keyword evidence="7 13" id="KW-0479">Metal-binding</keyword>
<keyword evidence="6" id="KW-0679">Respiratory chain</keyword>
<dbReference type="InterPro" id="IPR051459">
    <property type="entry name" value="Cytochrome_c-type_DH"/>
</dbReference>
<feature type="signal peptide" evidence="14">
    <location>
        <begin position="1"/>
        <end position="18"/>
    </location>
</feature>
<dbReference type="PROSITE" id="PS51007">
    <property type="entry name" value="CYTC"/>
    <property type="match status" value="3"/>
</dbReference>
<accession>A0ABS1V184</accession>
<keyword evidence="12" id="KW-0472">Membrane</keyword>
<evidence type="ECO:0000256" key="8">
    <source>
        <dbReference type="ARBA" id="ARBA00022729"/>
    </source>
</evidence>
<dbReference type="PANTHER" id="PTHR35008:SF8">
    <property type="entry name" value="ALCOHOL DEHYDROGENASE CYTOCHROME C SUBUNIT"/>
    <property type="match status" value="1"/>
</dbReference>
<keyword evidence="9" id="KW-0677">Repeat</keyword>
<evidence type="ECO:0000313" key="16">
    <source>
        <dbReference type="EMBL" id="MBL6455458.1"/>
    </source>
</evidence>
<reference evidence="16 17" key="1">
    <citation type="submission" date="2021-01" db="EMBL/GenBank/DDBJ databases">
        <title>Belnapia mucosa sp. nov. and Belnapia arida sp. nov., isolated from the Tabernas Desert (Almeria, Spain).</title>
        <authorList>
            <person name="Molina-Menor E."/>
            <person name="Vidal-Verdu A."/>
            <person name="Calonge A."/>
            <person name="Satari L."/>
            <person name="Pereto Magraner J."/>
            <person name="Porcar Miralles M."/>
        </authorList>
    </citation>
    <scope>NUCLEOTIDE SEQUENCE [LARGE SCALE GENOMIC DNA]</scope>
    <source>
        <strain evidence="16 17">T6</strain>
    </source>
</reference>
<evidence type="ECO:0000256" key="14">
    <source>
        <dbReference type="SAM" id="SignalP"/>
    </source>
</evidence>